<protein>
    <submittedName>
        <fullName evidence="1">Uncharacterized protein</fullName>
    </submittedName>
</protein>
<name>A0ABR2AZF7_9ROSI</name>
<comment type="caution">
    <text evidence="1">The sequence shown here is derived from an EMBL/GenBank/DDBJ whole genome shotgun (WGS) entry which is preliminary data.</text>
</comment>
<sequence length="94" mass="10934">MIRKRSFTQREESLQGRGPEHSNYRLKFSISNKGCNQWRTEHRLRGNHSMYSKYIKTKSSTGYGQPCIICQTLPFKLPGIESLSAELSIEIRIQ</sequence>
<gene>
    <name evidence="1" type="ORF">V6N12_002129</name>
</gene>
<dbReference type="EMBL" id="JBBPBM010000232">
    <property type="protein sequence ID" value="KAK8499657.1"/>
    <property type="molecule type" value="Genomic_DNA"/>
</dbReference>
<evidence type="ECO:0000313" key="2">
    <source>
        <dbReference type="Proteomes" id="UP001472677"/>
    </source>
</evidence>
<dbReference type="Proteomes" id="UP001472677">
    <property type="component" value="Unassembled WGS sequence"/>
</dbReference>
<accession>A0ABR2AZF7</accession>
<evidence type="ECO:0000313" key="1">
    <source>
        <dbReference type="EMBL" id="KAK8499657.1"/>
    </source>
</evidence>
<proteinExistence type="predicted"/>
<reference evidence="1 2" key="1">
    <citation type="journal article" date="2024" name="G3 (Bethesda)">
        <title>Genome assembly of Hibiscus sabdariffa L. provides insights into metabolisms of medicinal natural products.</title>
        <authorList>
            <person name="Kim T."/>
        </authorList>
    </citation>
    <scope>NUCLEOTIDE SEQUENCE [LARGE SCALE GENOMIC DNA]</scope>
    <source>
        <strain evidence="1">TK-2024</strain>
        <tissue evidence="1">Old leaves</tissue>
    </source>
</reference>
<organism evidence="1 2">
    <name type="scientific">Hibiscus sabdariffa</name>
    <name type="common">roselle</name>
    <dbReference type="NCBI Taxonomy" id="183260"/>
    <lineage>
        <taxon>Eukaryota</taxon>
        <taxon>Viridiplantae</taxon>
        <taxon>Streptophyta</taxon>
        <taxon>Embryophyta</taxon>
        <taxon>Tracheophyta</taxon>
        <taxon>Spermatophyta</taxon>
        <taxon>Magnoliopsida</taxon>
        <taxon>eudicotyledons</taxon>
        <taxon>Gunneridae</taxon>
        <taxon>Pentapetalae</taxon>
        <taxon>rosids</taxon>
        <taxon>malvids</taxon>
        <taxon>Malvales</taxon>
        <taxon>Malvaceae</taxon>
        <taxon>Malvoideae</taxon>
        <taxon>Hibiscus</taxon>
    </lineage>
</organism>
<keyword evidence="2" id="KW-1185">Reference proteome</keyword>